<dbReference type="PANTHER" id="PTHR19446">
    <property type="entry name" value="REVERSE TRANSCRIPTASES"/>
    <property type="match status" value="1"/>
</dbReference>
<dbReference type="Ensembl" id="ENSVURT00010014068.1">
    <property type="protein sequence ID" value="ENSVURP00010012356.1"/>
    <property type="gene ID" value="ENSVURG00010009558.1"/>
</dbReference>
<reference evidence="1" key="2">
    <citation type="submission" date="2025-08" db="UniProtKB">
        <authorList>
            <consortium name="Ensembl"/>
        </authorList>
    </citation>
    <scope>IDENTIFICATION</scope>
</reference>
<evidence type="ECO:0000313" key="1">
    <source>
        <dbReference type="Ensembl" id="ENSVURP00010012356.1"/>
    </source>
</evidence>
<name>A0A4X2KQS6_VOMUR</name>
<proteinExistence type="predicted"/>
<dbReference type="OMA" id="WENWKRA"/>
<evidence type="ECO:0008006" key="3">
    <source>
        <dbReference type="Google" id="ProtNLM"/>
    </source>
</evidence>
<dbReference type="GeneTree" id="ENSGT00940000153064"/>
<protein>
    <recommendedName>
        <fullName evidence="3">Reverse transcriptase domain-containing protein</fullName>
    </recommendedName>
</protein>
<evidence type="ECO:0000313" key="2">
    <source>
        <dbReference type="Proteomes" id="UP000314987"/>
    </source>
</evidence>
<reference evidence="1" key="3">
    <citation type="submission" date="2025-09" db="UniProtKB">
        <authorList>
            <consortium name="Ensembl"/>
        </authorList>
    </citation>
    <scope>IDENTIFICATION</scope>
</reference>
<dbReference type="Proteomes" id="UP000314987">
    <property type="component" value="Unassembled WGS sequence"/>
</dbReference>
<sequence length="267" mass="32240">MTILPKLIYLFSAIPIKLPKNYFIELEKIITRFIWKNKRSRISRELMKRNAGEGGLAIPDLKLYYKATIIKTAWYWLRNRVVDQWNRLSMQDTVVNDYSNLLFDKPKDPSFWDENPLFEKNCWENWKRAWQKLGMDQNLTPYTKMKSKWVHDLDIKADTINKLREQGIVYLSDLWRTEEFMTKQEIENITKSKIDNFDYIKLKSFCTNKANATKIRRKVENWERIFTTSLSDKGLISKIYRELSQIYKNTSHFPIDKWSKDMNRLLR</sequence>
<reference evidence="2" key="1">
    <citation type="submission" date="2018-12" db="EMBL/GenBank/DDBJ databases">
        <authorList>
            <person name="Yazar S."/>
        </authorList>
    </citation>
    <scope>NUCLEOTIDE SEQUENCE [LARGE SCALE GENOMIC DNA]</scope>
</reference>
<dbReference type="AlphaFoldDB" id="A0A4X2KQS6"/>
<dbReference type="STRING" id="29139.ENSVURP00010012356"/>
<keyword evidence="2" id="KW-1185">Reference proteome</keyword>
<accession>A0A4X2KQS6</accession>
<organism evidence="1 2">
    <name type="scientific">Vombatus ursinus</name>
    <name type="common">Common wombat</name>
    <dbReference type="NCBI Taxonomy" id="29139"/>
    <lineage>
        <taxon>Eukaryota</taxon>
        <taxon>Metazoa</taxon>
        <taxon>Chordata</taxon>
        <taxon>Craniata</taxon>
        <taxon>Vertebrata</taxon>
        <taxon>Euteleostomi</taxon>
        <taxon>Mammalia</taxon>
        <taxon>Metatheria</taxon>
        <taxon>Diprotodontia</taxon>
        <taxon>Vombatidae</taxon>
        <taxon>Vombatus</taxon>
    </lineage>
</organism>